<feature type="transmembrane region" description="Helical" evidence="5">
    <location>
        <begin position="109"/>
        <end position="131"/>
    </location>
</feature>
<organism evidence="7 8">
    <name type="scientific">Mycolicibacterium hodleri</name>
    <dbReference type="NCBI Taxonomy" id="49897"/>
    <lineage>
        <taxon>Bacteria</taxon>
        <taxon>Bacillati</taxon>
        <taxon>Actinomycetota</taxon>
        <taxon>Actinomycetes</taxon>
        <taxon>Mycobacteriales</taxon>
        <taxon>Mycobacteriaceae</taxon>
        <taxon>Mycolicibacterium</taxon>
    </lineage>
</organism>
<dbReference type="Pfam" id="PF07690">
    <property type="entry name" value="MFS_1"/>
    <property type="match status" value="1"/>
</dbReference>
<feature type="transmembrane region" description="Helical" evidence="5">
    <location>
        <begin position="50"/>
        <end position="73"/>
    </location>
</feature>
<dbReference type="PANTHER" id="PTHR42910">
    <property type="entry name" value="TRANSPORTER SCO4007-RELATED"/>
    <property type="match status" value="1"/>
</dbReference>
<dbReference type="InterPro" id="IPR011701">
    <property type="entry name" value="MFS"/>
</dbReference>
<feature type="transmembrane region" description="Helical" evidence="5">
    <location>
        <begin position="20"/>
        <end position="38"/>
    </location>
</feature>
<dbReference type="GO" id="GO:0005886">
    <property type="term" value="C:plasma membrane"/>
    <property type="evidence" value="ECO:0007669"/>
    <property type="project" value="UniProtKB-SubCell"/>
</dbReference>
<feature type="transmembrane region" description="Helical" evidence="5">
    <location>
        <begin position="376"/>
        <end position="393"/>
    </location>
</feature>
<feature type="transmembrane region" description="Helical" evidence="5">
    <location>
        <begin position="170"/>
        <end position="190"/>
    </location>
</feature>
<feature type="domain" description="Major facilitator superfamily (MFS) profile" evidence="6">
    <location>
        <begin position="16"/>
        <end position="405"/>
    </location>
</feature>
<feature type="transmembrane region" description="Helical" evidence="5">
    <location>
        <begin position="308"/>
        <end position="329"/>
    </location>
</feature>
<feature type="transmembrane region" description="Helical" evidence="5">
    <location>
        <begin position="85"/>
        <end position="103"/>
    </location>
</feature>
<feature type="transmembrane region" description="Helical" evidence="5">
    <location>
        <begin position="143"/>
        <end position="164"/>
    </location>
</feature>
<dbReference type="Proteomes" id="UP000315759">
    <property type="component" value="Unassembled WGS sequence"/>
</dbReference>
<evidence type="ECO:0000256" key="2">
    <source>
        <dbReference type="ARBA" id="ARBA00022692"/>
    </source>
</evidence>
<gene>
    <name evidence="7" type="ORF">D8S82_28875</name>
</gene>
<evidence type="ECO:0000259" key="6">
    <source>
        <dbReference type="PROSITE" id="PS50850"/>
    </source>
</evidence>
<evidence type="ECO:0000313" key="7">
    <source>
        <dbReference type="EMBL" id="TQR83068.1"/>
    </source>
</evidence>
<dbReference type="RefSeq" id="WP_142555379.1">
    <property type="nucleotide sequence ID" value="NZ_VIFX01000052.1"/>
</dbReference>
<accession>A0A544VSX1</accession>
<dbReference type="InterPro" id="IPR020846">
    <property type="entry name" value="MFS_dom"/>
</dbReference>
<reference evidence="7 8" key="1">
    <citation type="submission" date="2018-10" db="EMBL/GenBank/DDBJ databases">
        <title>Draft genome of Mycobacterium hodleri strain B.</title>
        <authorList>
            <person name="Amande T.J."/>
            <person name="Mcgenity T.J."/>
        </authorList>
    </citation>
    <scope>NUCLEOTIDE SEQUENCE [LARGE SCALE GENOMIC DNA]</scope>
    <source>
        <strain evidence="7 8">B</strain>
    </source>
</reference>
<name>A0A544VSX1_9MYCO</name>
<dbReference type="GO" id="GO:0022857">
    <property type="term" value="F:transmembrane transporter activity"/>
    <property type="evidence" value="ECO:0007669"/>
    <property type="project" value="InterPro"/>
</dbReference>
<protein>
    <submittedName>
        <fullName evidence="7">MFS transporter</fullName>
    </submittedName>
</protein>
<evidence type="ECO:0000256" key="5">
    <source>
        <dbReference type="SAM" id="Phobius"/>
    </source>
</evidence>
<dbReference type="EMBL" id="VIFX01000052">
    <property type="protein sequence ID" value="TQR83068.1"/>
    <property type="molecule type" value="Genomic_DNA"/>
</dbReference>
<evidence type="ECO:0000313" key="8">
    <source>
        <dbReference type="Proteomes" id="UP000315759"/>
    </source>
</evidence>
<comment type="caution">
    <text evidence="7">The sequence shown here is derived from an EMBL/GenBank/DDBJ whole genome shotgun (WGS) entry which is preliminary data.</text>
</comment>
<keyword evidence="3 5" id="KW-1133">Transmembrane helix</keyword>
<evidence type="ECO:0000256" key="3">
    <source>
        <dbReference type="ARBA" id="ARBA00022989"/>
    </source>
</evidence>
<evidence type="ECO:0000256" key="1">
    <source>
        <dbReference type="ARBA" id="ARBA00004651"/>
    </source>
</evidence>
<feature type="transmembrane region" description="Helical" evidence="5">
    <location>
        <begin position="284"/>
        <end position="302"/>
    </location>
</feature>
<keyword evidence="8" id="KW-1185">Reference proteome</keyword>
<dbReference type="PANTHER" id="PTHR42910:SF1">
    <property type="entry name" value="MAJOR FACILITATOR SUPERFAMILY (MFS) PROFILE DOMAIN-CONTAINING PROTEIN"/>
    <property type="match status" value="1"/>
</dbReference>
<sequence>MTSTAETANRAPQTIGSRMALLLAFVSGAAVANVYYAQPLLDDLGSQLDMSPAALGWVTTATQGGYLVGLVMVVPLGDRFDRRRIILAQLAVTAVGLLGAALAPSAWTFLAFSAVFGAASTVVQVITAFAAAASPPGRRGRTVGVVTTGVVLGILLARTISGFIADLWGWRAVFAVAAVVMLGVAAWLAIALPRDTLPKEVVPYRQAITSVVTLTMRDRTFRVRSLIGGLMFASFGAAWGSMALPLAATPWHLSAAQIGLFGIVGAAGALGASGAGRWADRGRAEVATGAMLIAFLASWVAIAQTPSSLLLLAVGLVVLDFAGEAIHVVNQHLIVESDPAATTRLIGGYMVYYSVGTGAGAIAATVAYAHGGWTEASIVGAAFAVAALVVWAGDRLTIRRSAATTFAPGTPSSRRR</sequence>
<feature type="transmembrane region" description="Helical" evidence="5">
    <location>
        <begin position="350"/>
        <end position="370"/>
    </location>
</feature>
<evidence type="ECO:0000256" key="4">
    <source>
        <dbReference type="ARBA" id="ARBA00023136"/>
    </source>
</evidence>
<keyword evidence="2 5" id="KW-0812">Transmembrane</keyword>
<dbReference type="PROSITE" id="PS50850">
    <property type="entry name" value="MFS"/>
    <property type="match status" value="1"/>
</dbReference>
<feature type="transmembrane region" description="Helical" evidence="5">
    <location>
        <begin position="226"/>
        <end position="248"/>
    </location>
</feature>
<keyword evidence="4 5" id="KW-0472">Membrane</keyword>
<dbReference type="Gene3D" id="1.20.1250.20">
    <property type="entry name" value="MFS general substrate transporter like domains"/>
    <property type="match status" value="1"/>
</dbReference>
<dbReference type="CDD" id="cd17324">
    <property type="entry name" value="MFS_NepI_like"/>
    <property type="match status" value="1"/>
</dbReference>
<dbReference type="InterPro" id="IPR036259">
    <property type="entry name" value="MFS_trans_sf"/>
</dbReference>
<proteinExistence type="predicted"/>
<dbReference type="SUPFAM" id="SSF103473">
    <property type="entry name" value="MFS general substrate transporter"/>
    <property type="match status" value="1"/>
</dbReference>
<dbReference type="AlphaFoldDB" id="A0A544VSX1"/>
<feature type="transmembrane region" description="Helical" evidence="5">
    <location>
        <begin position="254"/>
        <end position="272"/>
    </location>
</feature>
<comment type="subcellular location">
    <subcellularLocation>
        <location evidence="1">Cell membrane</location>
        <topology evidence="1">Multi-pass membrane protein</topology>
    </subcellularLocation>
</comment>